<dbReference type="Pfam" id="PF03544">
    <property type="entry name" value="TonB_C"/>
    <property type="match status" value="1"/>
</dbReference>
<accession>A0A4R0NID2</accession>
<evidence type="ECO:0000256" key="8">
    <source>
        <dbReference type="ARBA" id="ARBA00022989"/>
    </source>
</evidence>
<evidence type="ECO:0000256" key="10">
    <source>
        <dbReference type="SAM" id="SignalP"/>
    </source>
</evidence>
<dbReference type="Gene3D" id="3.90.930.1">
    <property type="match status" value="1"/>
</dbReference>
<dbReference type="Proteomes" id="UP000293347">
    <property type="component" value="Unassembled WGS sequence"/>
</dbReference>
<keyword evidence="7" id="KW-0653">Protein transport</keyword>
<feature type="domain" description="TonB C-terminal" evidence="11">
    <location>
        <begin position="151"/>
        <end position="210"/>
    </location>
</feature>
<dbReference type="AlphaFoldDB" id="A0A4R0NID2"/>
<dbReference type="GO" id="GO:0031992">
    <property type="term" value="F:energy transducer activity"/>
    <property type="evidence" value="ECO:0007669"/>
    <property type="project" value="TreeGrafter"/>
</dbReference>
<comment type="caution">
    <text evidence="12">The sequence shown here is derived from an EMBL/GenBank/DDBJ whole genome shotgun (WGS) entry which is preliminary data.</text>
</comment>
<gene>
    <name evidence="12" type="ORF">EZ437_14240</name>
</gene>
<reference evidence="12 13" key="1">
    <citation type="submission" date="2019-02" db="EMBL/GenBank/DDBJ databases">
        <title>Pedobacter sp. RP-1-14 sp. nov., isolated from Arctic soil.</title>
        <authorList>
            <person name="Dahal R.H."/>
        </authorList>
    </citation>
    <scope>NUCLEOTIDE SEQUENCE [LARGE SCALE GENOMIC DNA]</scope>
    <source>
        <strain evidence="12 13">RP-1-14</strain>
    </source>
</reference>
<name>A0A4R0NID2_9SPHI</name>
<evidence type="ECO:0000256" key="6">
    <source>
        <dbReference type="ARBA" id="ARBA00022692"/>
    </source>
</evidence>
<evidence type="ECO:0000256" key="7">
    <source>
        <dbReference type="ARBA" id="ARBA00022927"/>
    </source>
</evidence>
<evidence type="ECO:0000259" key="11">
    <source>
        <dbReference type="Pfam" id="PF03544"/>
    </source>
</evidence>
<dbReference type="InterPro" id="IPR006260">
    <property type="entry name" value="TonB/TolA_C"/>
</dbReference>
<evidence type="ECO:0000313" key="13">
    <source>
        <dbReference type="Proteomes" id="UP000293347"/>
    </source>
</evidence>
<dbReference type="GO" id="GO:0055085">
    <property type="term" value="P:transmembrane transport"/>
    <property type="evidence" value="ECO:0007669"/>
    <property type="project" value="InterPro"/>
</dbReference>
<proteinExistence type="inferred from homology"/>
<dbReference type="GO" id="GO:0098797">
    <property type="term" value="C:plasma membrane protein complex"/>
    <property type="evidence" value="ECO:0007669"/>
    <property type="project" value="TreeGrafter"/>
</dbReference>
<keyword evidence="5" id="KW-0997">Cell inner membrane</keyword>
<dbReference type="RefSeq" id="WP_131596730.1">
    <property type="nucleotide sequence ID" value="NZ_SJSL01000003.1"/>
</dbReference>
<evidence type="ECO:0000256" key="3">
    <source>
        <dbReference type="ARBA" id="ARBA00022448"/>
    </source>
</evidence>
<evidence type="ECO:0000256" key="5">
    <source>
        <dbReference type="ARBA" id="ARBA00022519"/>
    </source>
</evidence>
<keyword evidence="13" id="KW-1185">Reference proteome</keyword>
<evidence type="ECO:0000256" key="9">
    <source>
        <dbReference type="ARBA" id="ARBA00023136"/>
    </source>
</evidence>
<keyword evidence="8" id="KW-1133">Transmembrane helix</keyword>
<comment type="similarity">
    <text evidence="2">Belongs to the TonB family.</text>
</comment>
<feature type="signal peptide" evidence="10">
    <location>
        <begin position="1"/>
        <end position="20"/>
    </location>
</feature>
<keyword evidence="9" id="KW-0472">Membrane</keyword>
<dbReference type="OrthoDB" id="9812355at2"/>
<dbReference type="EMBL" id="SJSL01000003">
    <property type="protein sequence ID" value="TCD00381.1"/>
    <property type="molecule type" value="Genomic_DNA"/>
</dbReference>
<evidence type="ECO:0000256" key="2">
    <source>
        <dbReference type="ARBA" id="ARBA00006555"/>
    </source>
</evidence>
<dbReference type="PANTHER" id="PTHR33446:SF2">
    <property type="entry name" value="PROTEIN TONB"/>
    <property type="match status" value="1"/>
</dbReference>
<dbReference type="SUPFAM" id="SSF74653">
    <property type="entry name" value="TolA/TonB C-terminal domain"/>
    <property type="match status" value="1"/>
</dbReference>
<protein>
    <submittedName>
        <fullName evidence="12">Energy transducer TonB</fullName>
    </submittedName>
</protein>
<organism evidence="12 13">
    <name type="scientific">Pedobacter psychroterrae</name>
    <dbReference type="NCBI Taxonomy" id="2530453"/>
    <lineage>
        <taxon>Bacteria</taxon>
        <taxon>Pseudomonadati</taxon>
        <taxon>Bacteroidota</taxon>
        <taxon>Sphingobacteriia</taxon>
        <taxon>Sphingobacteriales</taxon>
        <taxon>Sphingobacteriaceae</taxon>
        <taxon>Pedobacter</taxon>
    </lineage>
</organism>
<dbReference type="GO" id="GO:0015031">
    <property type="term" value="P:protein transport"/>
    <property type="evidence" value="ECO:0007669"/>
    <property type="project" value="UniProtKB-KW"/>
</dbReference>
<feature type="chain" id="PRO_5020631354" evidence="10">
    <location>
        <begin position="21"/>
        <end position="213"/>
    </location>
</feature>
<dbReference type="InterPro" id="IPR037682">
    <property type="entry name" value="TonB_C"/>
</dbReference>
<dbReference type="NCBIfam" id="TIGR01352">
    <property type="entry name" value="tonB_Cterm"/>
    <property type="match status" value="1"/>
</dbReference>
<evidence type="ECO:0000256" key="4">
    <source>
        <dbReference type="ARBA" id="ARBA00022475"/>
    </source>
</evidence>
<keyword evidence="6" id="KW-0812">Transmembrane</keyword>
<sequence>MNLRLIISALLLLVAGVQSYAQKVDTTFYDADWKETEKANHSFYRIMSNTDDGKFLATDYFKTGEVQMTGTFKSLSPEVKDGDFIWYHQNGRKQTVTNYKDNATTSTKSWDEEGVEIINVPPEYPGGMQALYKYIGAKFVYPKGLNPKPIGKINLSFVIDKDGSITDITVVESMHELLDAEAVRVLQRVPRWKPGTQNGKPVRVKYNIPLSMK</sequence>
<keyword evidence="3" id="KW-0813">Transport</keyword>
<evidence type="ECO:0000256" key="1">
    <source>
        <dbReference type="ARBA" id="ARBA00004383"/>
    </source>
</evidence>
<comment type="subcellular location">
    <subcellularLocation>
        <location evidence="1">Cell inner membrane</location>
        <topology evidence="1">Single-pass membrane protein</topology>
        <orientation evidence="1">Periplasmic side</orientation>
    </subcellularLocation>
</comment>
<keyword evidence="4" id="KW-1003">Cell membrane</keyword>
<evidence type="ECO:0000313" key="12">
    <source>
        <dbReference type="EMBL" id="TCD00381.1"/>
    </source>
</evidence>
<dbReference type="PANTHER" id="PTHR33446">
    <property type="entry name" value="PROTEIN TONB-RELATED"/>
    <property type="match status" value="1"/>
</dbReference>
<keyword evidence="10" id="KW-0732">Signal</keyword>
<dbReference type="Gene3D" id="3.30.2420.10">
    <property type="entry name" value="TonB"/>
    <property type="match status" value="1"/>
</dbReference>
<dbReference type="InterPro" id="IPR051045">
    <property type="entry name" value="TonB-dependent_transducer"/>
</dbReference>